<keyword evidence="2 7" id="KW-0808">Transferase</keyword>
<feature type="compositionally biased region" description="Basic and acidic residues" evidence="4">
    <location>
        <begin position="1"/>
        <end position="10"/>
    </location>
</feature>
<dbReference type="GO" id="GO:0005975">
    <property type="term" value="P:carbohydrate metabolic process"/>
    <property type="evidence" value="ECO:0007669"/>
    <property type="project" value="InterPro"/>
</dbReference>
<dbReference type="PANTHER" id="PTHR43095:SF5">
    <property type="entry name" value="XYLULOSE KINASE"/>
    <property type="match status" value="1"/>
</dbReference>
<dbReference type="CDD" id="cd07809">
    <property type="entry name" value="ASKHA_NBD_FGGY_BaXK-like"/>
    <property type="match status" value="1"/>
</dbReference>
<feature type="domain" description="Carbohydrate kinase FGGY C-terminal" evidence="6">
    <location>
        <begin position="296"/>
        <end position="486"/>
    </location>
</feature>
<dbReference type="InterPro" id="IPR018485">
    <property type="entry name" value="FGGY_C"/>
</dbReference>
<feature type="domain" description="Carbohydrate kinase FGGY N-terminal" evidence="5">
    <location>
        <begin position="39"/>
        <end position="285"/>
    </location>
</feature>
<keyword evidence="3 7" id="KW-0418">Kinase</keyword>
<dbReference type="PATRIC" id="fig|761659.10.peg.1298"/>
<dbReference type="Pfam" id="PF02782">
    <property type="entry name" value="FGGY_C"/>
    <property type="match status" value="1"/>
</dbReference>
<name>D5H7U1_SALRM</name>
<evidence type="ECO:0000256" key="1">
    <source>
        <dbReference type="ARBA" id="ARBA00009156"/>
    </source>
</evidence>
<organism evidence="7 8">
    <name type="scientific">Salinibacter ruber (strain M8)</name>
    <dbReference type="NCBI Taxonomy" id="761659"/>
    <lineage>
        <taxon>Bacteria</taxon>
        <taxon>Pseudomonadati</taxon>
        <taxon>Rhodothermota</taxon>
        <taxon>Rhodothermia</taxon>
        <taxon>Rhodothermales</taxon>
        <taxon>Salinibacteraceae</taxon>
        <taxon>Salinibacter</taxon>
    </lineage>
</organism>
<dbReference type="PIRSF" id="PIRSF000538">
    <property type="entry name" value="GlpK"/>
    <property type="match status" value="1"/>
</dbReference>
<dbReference type="InterPro" id="IPR050406">
    <property type="entry name" value="FGGY_Carb_Kinase"/>
</dbReference>
<proteinExistence type="inferred from homology"/>
<dbReference type="PANTHER" id="PTHR43095">
    <property type="entry name" value="SUGAR KINASE"/>
    <property type="match status" value="1"/>
</dbReference>
<dbReference type="EC" id="2.7.1.30" evidence="7"/>
<dbReference type="GO" id="GO:0004370">
    <property type="term" value="F:glycerol kinase activity"/>
    <property type="evidence" value="ECO:0007669"/>
    <property type="project" value="UniProtKB-EC"/>
</dbReference>
<feature type="region of interest" description="Disordered" evidence="4">
    <location>
        <begin position="1"/>
        <end position="26"/>
    </location>
</feature>
<dbReference type="InterPro" id="IPR043129">
    <property type="entry name" value="ATPase_NBD"/>
</dbReference>
<evidence type="ECO:0000256" key="3">
    <source>
        <dbReference type="ARBA" id="ARBA00022777"/>
    </source>
</evidence>
<sequence>MIHDAYDRAPMRRSPIGGETEGRTAPKHTFSFTCRLPSMLLGYDIGSSAIKAALLDPDTGNTVASARAPSDHEMSMDAPRPGWAEQPPARWWRHMQAATDALRSRPDADLQAVQAIGITYQMHGLVLVDENHEALRPAIIWADSRAVDIGREAFGALGTDWCLRHLLNSPGNFTAAKLAWVQRNEPDVYDRVHKAMLPGDYLALRLTGTVRTTPSGLSEGTLWDVQRQGLAVDLLDYFDLDPGLWPAPVPTFSEQGTVTSTAAATVGVPSGIPVAYRAGDQPNNAFSLNVLGPGELAATAGTSGVIYGVGDTPAYDPQSRVNTFLHVNHEPEARPRYGTLMCVNGTGILNRWLRGTLAGANGLSYQEMNAEAAQAPIGAEGLTVLPFGNGAERTLGNRDLGASVHGLNFNVHDRSHLLRAAQEGIVFALRYGLDIMRDMGLSAETIRAGHGNMFRSPLFATAFATLTDTTVELLRTDGAEGAARGAGVGTGLYAAPSDAFGGLEPVTTVPPNPEQAPAYAEAYARWTDTLAHQLNRPT</sequence>
<evidence type="ECO:0000259" key="6">
    <source>
        <dbReference type="Pfam" id="PF02782"/>
    </source>
</evidence>
<dbReference type="HOGENOM" id="CLU_009281_3_0_10"/>
<dbReference type="AlphaFoldDB" id="D5H7U1"/>
<dbReference type="Gene3D" id="3.30.420.40">
    <property type="match status" value="2"/>
</dbReference>
<dbReference type="InterPro" id="IPR000577">
    <property type="entry name" value="Carb_kinase_FGGY"/>
</dbReference>
<dbReference type="Proteomes" id="UP000000933">
    <property type="component" value="Chromosome"/>
</dbReference>
<evidence type="ECO:0000256" key="4">
    <source>
        <dbReference type="SAM" id="MobiDB-lite"/>
    </source>
</evidence>
<dbReference type="KEGG" id="srm:SRM_01175"/>
<dbReference type="Pfam" id="PF00370">
    <property type="entry name" value="FGGY_N"/>
    <property type="match status" value="1"/>
</dbReference>
<reference evidence="8" key="2">
    <citation type="submission" date="2010-04" db="EMBL/GenBank/DDBJ databases">
        <title>Genome sequence of Salinibacter ruber M8.</title>
        <authorList>
            <consortium name="Genoscope"/>
        </authorList>
    </citation>
    <scope>NUCLEOTIDE SEQUENCE [LARGE SCALE GENOMIC DNA]</scope>
    <source>
        <strain evidence="8">M8</strain>
    </source>
</reference>
<evidence type="ECO:0000313" key="8">
    <source>
        <dbReference type="Proteomes" id="UP000000933"/>
    </source>
</evidence>
<evidence type="ECO:0000259" key="5">
    <source>
        <dbReference type="Pfam" id="PF00370"/>
    </source>
</evidence>
<accession>D5H7U1</accession>
<evidence type="ECO:0000256" key="2">
    <source>
        <dbReference type="ARBA" id="ARBA00022679"/>
    </source>
</evidence>
<dbReference type="SUPFAM" id="SSF53067">
    <property type="entry name" value="Actin-like ATPase domain"/>
    <property type="match status" value="2"/>
</dbReference>
<evidence type="ECO:0000313" key="7">
    <source>
        <dbReference type="EMBL" id="CBH24096.1"/>
    </source>
</evidence>
<reference evidence="7 8" key="1">
    <citation type="journal article" date="2010" name="ISME J.">
        <title>Fine-scale evolution: genomic, phenotypic and ecological differentiation in two coexisting Salinibacter ruber strains.</title>
        <authorList>
            <person name="Pena A."/>
            <person name="Teeling H."/>
            <person name="Huerta-Cepas J."/>
            <person name="Santos F."/>
            <person name="Yarza P."/>
            <person name="Brito-Echeverria J."/>
            <person name="Lucio M."/>
            <person name="Schmitt-Kopplin P."/>
            <person name="Meseguer I."/>
            <person name="Schenowitz C."/>
            <person name="Dossat C."/>
            <person name="Barbe V."/>
            <person name="Dopazo J."/>
            <person name="Rossello-Mora R."/>
            <person name="Schuler M."/>
            <person name="Glockner F.O."/>
            <person name="Amann R."/>
            <person name="Gabaldon T."/>
            <person name="Anton J."/>
        </authorList>
    </citation>
    <scope>NUCLEOTIDE SEQUENCE [LARGE SCALE GENOMIC DNA]</scope>
    <source>
        <strain evidence="7 8">M8</strain>
    </source>
</reference>
<comment type="similarity">
    <text evidence="1">Belongs to the FGGY kinase family.</text>
</comment>
<dbReference type="EMBL" id="FP565814">
    <property type="protein sequence ID" value="CBH24096.1"/>
    <property type="molecule type" value="Genomic_DNA"/>
</dbReference>
<protein>
    <submittedName>
        <fullName evidence="7">Glycerol kinase</fullName>
        <ecNumber evidence="7">2.7.1.30</ecNumber>
    </submittedName>
</protein>
<feature type="region of interest" description="Disordered" evidence="4">
    <location>
        <begin position="61"/>
        <end position="83"/>
    </location>
</feature>
<dbReference type="InterPro" id="IPR018484">
    <property type="entry name" value="FGGY_N"/>
</dbReference>
<gene>
    <name evidence="7" type="primary">glpK</name>
    <name evidence="7" type="ordered locus">SRM_01175</name>
</gene>